<reference evidence="2 3" key="1">
    <citation type="submission" date="2020-10" db="EMBL/GenBank/DDBJ databases">
        <title>Genome analysis of Massilia species.</title>
        <authorList>
            <person name="Jung D.-H."/>
        </authorList>
    </citation>
    <scope>NUCLEOTIDE SEQUENCE [LARGE SCALE GENOMIC DNA]</scope>
    <source>
        <strain evidence="3">sipir</strain>
    </source>
</reference>
<sequence length="174" mass="18743">MSSLNDSSGDTGRTENSSPSGTTPEKIRDQAADAGPAPSYSTHVRLNYVTTLHGTVNGGEDRKVHQIRYSYGPETETGSSVSQSHMSITCDVGVKGDTDELRLDIDACACDAGSVSSPDTPHRPGDPESAENALKTVREQRAAALKEMFGAWKDRDDTPKDGLQYQIESRAEWP</sequence>
<feature type="region of interest" description="Disordered" evidence="1">
    <location>
        <begin position="113"/>
        <end position="133"/>
    </location>
</feature>
<dbReference type="EMBL" id="CP063361">
    <property type="protein sequence ID" value="UOD30187.1"/>
    <property type="molecule type" value="Genomic_DNA"/>
</dbReference>
<evidence type="ECO:0000313" key="2">
    <source>
        <dbReference type="EMBL" id="UOD30187.1"/>
    </source>
</evidence>
<dbReference type="RefSeq" id="WP_243491437.1">
    <property type="nucleotide sequence ID" value="NZ_CP063361.1"/>
</dbReference>
<organism evidence="2 3">
    <name type="scientific">Massilia violaceinigra</name>
    <dbReference type="NCBI Taxonomy" id="2045208"/>
    <lineage>
        <taxon>Bacteria</taxon>
        <taxon>Pseudomonadati</taxon>
        <taxon>Pseudomonadota</taxon>
        <taxon>Betaproteobacteria</taxon>
        <taxon>Burkholderiales</taxon>
        <taxon>Oxalobacteraceae</taxon>
        <taxon>Telluria group</taxon>
        <taxon>Massilia</taxon>
    </lineage>
</organism>
<dbReference type="Proteomes" id="UP000831532">
    <property type="component" value="Chromosome"/>
</dbReference>
<protein>
    <submittedName>
        <fullName evidence="2">Uncharacterized protein</fullName>
    </submittedName>
</protein>
<feature type="region of interest" description="Disordered" evidence="1">
    <location>
        <begin position="1"/>
        <end position="41"/>
    </location>
</feature>
<evidence type="ECO:0000313" key="3">
    <source>
        <dbReference type="Proteomes" id="UP000831532"/>
    </source>
</evidence>
<evidence type="ECO:0000256" key="1">
    <source>
        <dbReference type="SAM" id="MobiDB-lite"/>
    </source>
</evidence>
<gene>
    <name evidence="2" type="ORF">INH39_33470</name>
</gene>
<feature type="compositionally biased region" description="Polar residues" evidence="1">
    <location>
        <begin position="1"/>
        <end position="23"/>
    </location>
</feature>
<keyword evidence="3" id="KW-1185">Reference proteome</keyword>
<accession>A0ABY4A700</accession>
<proteinExistence type="predicted"/>
<name>A0ABY4A700_9BURK</name>